<evidence type="ECO:0000256" key="4">
    <source>
        <dbReference type="ARBA" id="ARBA00022692"/>
    </source>
</evidence>
<dbReference type="Proteomes" id="UP000230002">
    <property type="component" value="Unassembled WGS sequence"/>
</dbReference>
<dbReference type="PANTHER" id="PTHR22914">
    <property type="entry name" value="CHITIN SYNTHASE"/>
    <property type="match status" value="1"/>
</dbReference>
<comment type="caution">
    <text evidence="13">The sequence shown here is derived from an EMBL/GenBank/DDBJ whole genome shotgun (WGS) entry which is preliminary data.</text>
</comment>
<keyword evidence="3 10" id="KW-0328">Glycosyltransferase</keyword>
<keyword evidence="10" id="KW-0808">Transferase</keyword>
<evidence type="ECO:0000256" key="7">
    <source>
        <dbReference type="ARBA" id="ARBA00023316"/>
    </source>
</evidence>
<keyword evidence="4 10" id="KW-0812">Transmembrane</keyword>
<feature type="region of interest" description="Disordered" evidence="11">
    <location>
        <begin position="1"/>
        <end position="45"/>
    </location>
</feature>
<proteinExistence type="inferred from homology"/>
<sequence length="872" mass="98612">MAYHQQHNAYGNAYPDYPPAAPHPNAYNDNSQAHLAQQAQQHDYSFDHHSNWETKSYSSTYAGSQAHLNPGGYDMHAGSMQQMPAMPYQGNYPPQQRPDALRQQSTGYSVAREKLMKRRSVRHVELQQGNLVLDMEVPSHIVPRNIDKTEEMTKLRYTAATCDPDDFMRNKYSLRPYLMGRRTELFIVMTMYNEDEVLFVRTMNAWLNGSWSRSVLKNVAHLCSRTKSKTWGPDGWKKVVVCVVSDGRSKINKRTLQVLTLMGCYQEGIAKDSIGGKDVTAHIFEYTSSVVVTDRGEVSQGPCPVQIIFCLKEQNKKKLNSHRWFFNAFGPLIQPNVCVLLDVGTKPTGTSIYELWKCFDKHSGVGGACGEICVDTGKGCSLLLTSPLAASQNFEYKMSNILDKPLESVFGYISVLPGAFSAYRYKALQNGPDGKGPLASYFKGEAMHGGGSNAGLFERNMYLAEDRILCFEIVTKKREAWVLKYVKSAKASTDVPTTVPEFISQRRRWLNGSLFASVHATVFWWRIWTSGQNPFRMLVLQIEFIYNAIQLFFTWTSLANFYLAFFFLVSSATSDVKNDAFNFLAKGAGPDVFEVFLKLYLGLIFIILVCSLGNRPQGSKWTYSICIVLFGLCNVITLWCAGFTVYLAVPHTLEGWKNFGHLVQTNATFRDIVISLAATYGLYFIASFMHFEPWHMFTSFIQYMFWLPSYVNILMMYAMCNLHDVTWGTKGDNGAAKDLGGAKKVNKDGKEVMEVELPTAREDVDQVWQASRTALSFKPPEEKEHRDAATKQADHDRNSRTNVVLAWVGTNIFMILVFTSTAFTNWVKQHVASTQDATFNPYLTFLFWALAGLSAIRFFGSFMYLLLRLVGL</sequence>
<dbReference type="CDD" id="cd04190">
    <property type="entry name" value="Chitin_synth_C"/>
    <property type="match status" value="1"/>
</dbReference>
<dbReference type="InterPro" id="IPR029044">
    <property type="entry name" value="Nucleotide-diphossugar_trans"/>
</dbReference>
<feature type="transmembrane region" description="Helical" evidence="10">
    <location>
        <begin position="625"/>
        <end position="649"/>
    </location>
</feature>
<feature type="domain" description="Chitin synthase N-terminal" evidence="12">
    <location>
        <begin position="120"/>
        <end position="184"/>
    </location>
</feature>
<keyword evidence="6 10" id="KW-0472">Membrane</keyword>
<organism evidence="13 14">
    <name type="scientific">Ganoderma sinense ZZ0214-1</name>
    <dbReference type="NCBI Taxonomy" id="1077348"/>
    <lineage>
        <taxon>Eukaryota</taxon>
        <taxon>Fungi</taxon>
        <taxon>Dikarya</taxon>
        <taxon>Basidiomycota</taxon>
        <taxon>Agaricomycotina</taxon>
        <taxon>Agaricomycetes</taxon>
        <taxon>Polyporales</taxon>
        <taxon>Polyporaceae</taxon>
        <taxon>Ganoderma</taxon>
    </lineage>
</organism>
<comment type="similarity">
    <text evidence="10">Belongs to the chitin synthase family.</text>
</comment>
<evidence type="ECO:0000256" key="10">
    <source>
        <dbReference type="RuleBase" id="RU366040"/>
    </source>
</evidence>
<dbReference type="AlphaFoldDB" id="A0A2G8SCB2"/>
<gene>
    <name evidence="13" type="ORF">GSI_06098</name>
</gene>
<dbReference type="Pfam" id="PF08407">
    <property type="entry name" value="Chitin_synth_1N"/>
    <property type="match status" value="1"/>
</dbReference>
<feature type="transmembrane region" description="Helical" evidence="10">
    <location>
        <begin position="845"/>
        <end position="867"/>
    </location>
</feature>
<dbReference type="STRING" id="1077348.A0A2G8SCB2"/>
<feature type="compositionally biased region" description="Low complexity" evidence="11">
    <location>
        <begin position="23"/>
        <end position="42"/>
    </location>
</feature>
<dbReference type="GO" id="GO:0004100">
    <property type="term" value="F:chitin synthase activity"/>
    <property type="evidence" value="ECO:0007669"/>
    <property type="project" value="UniProtKB-UniRule"/>
</dbReference>
<dbReference type="EMBL" id="AYKW01000012">
    <property type="protein sequence ID" value="PIL31397.1"/>
    <property type="molecule type" value="Genomic_DNA"/>
</dbReference>
<feature type="transmembrane region" description="Helical" evidence="10">
    <location>
        <begin position="592"/>
        <end position="613"/>
    </location>
</feature>
<feature type="transmembrane region" description="Helical" evidence="10">
    <location>
        <begin position="549"/>
        <end position="572"/>
    </location>
</feature>
<dbReference type="EC" id="2.4.1.16" evidence="2 10"/>
<dbReference type="GO" id="GO:0005886">
    <property type="term" value="C:plasma membrane"/>
    <property type="evidence" value="ECO:0007669"/>
    <property type="project" value="UniProtKB-SubCell"/>
</dbReference>
<comment type="catalytic activity">
    <reaction evidence="9 10">
        <text>[(1-&gt;4)-N-acetyl-beta-D-glucosaminyl](n) + UDP-N-acetyl-alpha-D-glucosamine = [(1-&gt;4)-N-acetyl-beta-D-glucosaminyl](n+1) + UDP + H(+)</text>
        <dbReference type="Rhea" id="RHEA:16637"/>
        <dbReference type="Rhea" id="RHEA-COMP:9593"/>
        <dbReference type="Rhea" id="RHEA-COMP:9595"/>
        <dbReference type="ChEBI" id="CHEBI:15378"/>
        <dbReference type="ChEBI" id="CHEBI:17029"/>
        <dbReference type="ChEBI" id="CHEBI:57705"/>
        <dbReference type="ChEBI" id="CHEBI:58223"/>
        <dbReference type="EC" id="2.4.1.16"/>
    </reaction>
</comment>
<dbReference type="GO" id="GO:0071555">
    <property type="term" value="P:cell wall organization"/>
    <property type="evidence" value="ECO:0007669"/>
    <property type="project" value="UniProtKB-KW"/>
</dbReference>
<comment type="function">
    <text evidence="8 10">Polymerizes chitin, a structural polymer of the cell wall and septum, by transferring the sugar moiety of UDP-GlcNAc to the non-reducing end of the growing chitin polymer.</text>
</comment>
<evidence type="ECO:0000256" key="1">
    <source>
        <dbReference type="ARBA" id="ARBA00004141"/>
    </source>
</evidence>
<dbReference type="OrthoDB" id="26569at2759"/>
<evidence type="ECO:0000256" key="5">
    <source>
        <dbReference type="ARBA" id="ARBA00022989"/>
    </source>
</evidence>
<comment type="subcellular location">
    <subcellularLocation>
        <location evidence="10">Cell membrane</location>
        <topology evidence="10">Multi-pass membrane protein</topology>
    </subcellularLocation>
    <subcellularLocation>
        <location evidence="1">Membrane</location>
        <topology evidence="1">Multi-pass membrane protein</topology>
    </subcellularLocation>
</comment>
<dbReference type="GO" id="GO:0006031">
    <property type="term" value="P:chitin biosynthetic process"/>
    <property type="evidence" value="ECO:0007669"/>
    <property type="project" value="UniProtKB-UniRule"/>
</dbReference>
<reference evidence="13 14" key="1">
    <citation type="journal article" date="2015" name="Sci. Rep.">
        <title>Chromosome-level genome map provides insights into diverse defense mechanisms in the medicinal fungus Ganoderma sinense.</title>
        <authorList>
            <person name="Zhu Y."/>
            <person name="Xu J."/>
            <person name="Sun C."/>
            <person name="Zhou S."/>
            <person name="Xu H."/>
            <person name="Nelson D.R."/>
            <person name="Qian J."/>
            <person name="Song J."/>
            <person name="Luo H."/>
            <person name="Xiang L."/>
            <person name="Li Y."/>
            <person name="Xu Z."/>
            <person name="Ji A."/>
            <person name="Wang L."/>
            <person name="Lu S."/>
            <person name="Hayward A."/>
            <person name="Sun W."/>
            <person name="Li X."/>
            <person name="Schwartz D.C."/>
            <person name="Wang Y."/>
            <person name="Chen S."/>
        </authorList>
    </citation>
    <scope>NUCLEOTIDE SEQUENCE [LARGE SCALE GENOMIC DNA]</scope>
    <source>
        <strain evidence="13 14">ZZ0214-1</strain>
    </source>
</reference>
<evidence type="ECO:0000313" key="14">
    <source>
        <dbReference type="Proteomes" id="UP000230002"/>
    </source>
</evidence>
<evidence type="ECO:0000256" key="6">
    <source>
        <dbReference type="ARBA" id="ARBA00023136"/>
    </source>
</evidence>
<evidence type="ECO:0000313" key="13">
    <source>
        <dbReference type="EMBL" id="PIL31397.1"/>
    </source>
</evidence>
<dbReference type="InterPro" id="IPR013616">
    <property type="entry name" value="Chitin_synth_N"/>
</dbReference>
<keyword evidence="14" id="KW-1185">Reference proteome</keyword>
<keyword evidence="7 10" id="KW-0961">Cell wall biogenesis/degradation</keyword>
<protein>
    <recommendedName>
        <fullName evidence="2 10">Chitin synthase</fullName>
        <ecNumber evidence="2 10">2.4.1.16</ecNumber>
    </recommendedName>
</protein>
<accession>A0A2G8SCB2</accession>
<keyword evidence="10" id="KW-1003">Cell membrane</keyword>
<dbReference type="Pfam" id="PF01644">
    <property type="entry name" value="Chitin_synth_1"/>
    <property type="match status" value="1"/>
</dbReference>
<dbReference type="SUPFAM" id="SSF53448">
    <property type="entry name" value="Nucleotide-diphospho-sugar transferases"/>
    <property type="match status" value="1"/>
</dbReference>
<feature type="transmembrane region" description="Helical" evidence="10">
    <location>
        <begin position="804"/>
        <end position="824"/>
    </location>
</feature>
<dbReference type="InterPro" id="IPR004835">
    <property type="entry name" value="Chitin_synth"/>
</dbReference>
<evidence type="ECO:0000256" key="3">
    <source>
        <dbReference type="ARBA" id="ARBA00022676"/>
    </source>
</evidence>
<name>A0A2G8SCB2_9APHY</name>
<evidence type="ECO:0000259" key="12">
    <source>
        <dbReference type="Pfam" id="PF08407"/>
    </source>
</evidence>
<keyword evidence="5 10" id="KW-1133">Transmembrane helix</keyword>
<evidence type="ECO:0000256" key="9">
    <source>
        <dbReference type="ARBA" id="ARBA00048014"/>
    </source>
</evidence>
<evidence type="ECO:0000256" key="11">
    <source>
        <dbReference type="SAM" id="MobiDB-lite"/>
    </source>
</evidence>
<evidence type="ECO:0000256" key="2">
    <source>
        <dbReference type="ARBA" id="ARBA00012543"/>
    </source>
</evidence>
<feature type="transmembrane region" description="Helical" evidence="10">
    <location>
        <begin position="509"/>
        <end position="528"/>
    </location>
</feature>
<evidence type="ECO:0000256" key="8">
    <source>
        <dbReference type="ARBA" id="ARBA00024009"/>
    </source>
</evidence>
<dbReference type="PANTHER" id="PTHR22914:SF44">
    <property type="entry name" value="CHITIN SYNTHASE 2"/>
    <property type="match status" value="1"/>
</dbReference>
<dbReference type="GO" id="GO:0030428">
    <property type="term" value="C:cell septum"/>
    <property type="evidence" value="ECO:0007669"/>
    <property type="project" value="TreeGrafter"/>
</dbReference>
<feature type="transmembrane region" description="Helical" evidence="10">
    <location>
        <begin position="669"/>
        <end position="688"/>
    </location>
</feature>